<dbReference type="EMBL" id="JBHULX010000048">
    <property type="protein sequence ID" value="MFD2593438.1"/>
    <property type="molecule type" value="Genomic_DNA"/>
</dbReference>
<dbReference type="PANTHER" id="PTHR43309">
    <property type="entry name" value="5-OXOPROLINASE SUBUNIT C"/>
    <property type="match status" value="1"/>
</dbReference>
<dbReference type="Proteomes" id="UP001597459">
    <property type="component" value="Unassembled WGS sequence"/>
</dbReference>
<organism evidence="5 6">
    <name type="scientific">Aquimarina hainanensis</name>
    <dbReference type="NCBI Taxonomy" id="1578017"/>
    <lineage>
        <taxon>Bacteria</taxon>
        <taxon>Pseudomonadati</taxon>
        <taxon>Bacteroidota</taxon>
        <taxon>Flavobacteriia</taxon>
        <taxon>Flavobacteriales</taxon>
        <taxon>Flavobacteriaceae</taxon>
        <taxon>Aquimarina</taxon>
    </lineage>
</organism>
<dbReference type="InterPro" id="IPR003778">
    <property type="entry name" value="CT_A_B"/>
</dbReference>
<dbReference type="PANTHER" id="PTHR43309:SF5">
    <property type="entry name" value="5-OXOPROLINASE SUBUNIT C"/>
    <property type="match status" value="1"/>
</dbReference>
<comment type="caution">
    <text evidence="5">The sequence shown here is derived from an EMBL/GenBank/DDBJ whole genome shotgun (WGS) entry which is preliminary data.</text>
</comment>
<keyword evidence="2" id="KW-0378">Hydrolase</keyword>
<dbReference type="RefSeq" id="WP_378254154.1">
    <property type="nucleotide sequence ID" value="NZ_JBHSJV010000001.1"/>
</dbReference>
<proteinExistence type="predicted"/>
<gene>
    <name evidence="5" type="ORF">ACFSTE_21555</name>
</gene>
<dbReference type="Gene3D" id="2.40.100.10">
    <property type="entry name" value="Cyclophilin-like"/>
    <property type="match status" value="1"/>
</dbReference>
<protein>
    <submittedName>
        <fullName evidence="5">Biotin-dependent carboxyltransferase family protein</fullName>
    </submittedName>
</protein>
<keyword evidence="1" id="KW-0547">Nucleotide-binding</keyword>
<keyword evidence="6" id="KW-1185">Reference proteome</keyword>
<dbReference type="Pfam" id="PF02626">
    <property type="entry name" value="CT_A_B"/>
    <property type="match status" value="1"/>
</dbReference>
<dbReference type="InterPro" id="IPR029000">
    <property type="entry name" value="Cyclophilin-like_dom_sf"/>
</dbReference>
<keyword evidence="3" id="KW-0067">ATP-binding</keyword>
<accession>A0ABW5NGS2</accession>
<evidence type="ECO:0000259" key="4">
    <source>
        <dbReference type="SMART" id="SM00797"/>
    </source>
</evidence>
<evidence type="ECO:0000256" key="1">
    <source>
        <dbReference type="ARBA" id="ARBA00022741"/>
    </source>
</evidence>
<reference evidence="6" key="1">
    <citation type="journal article" date="2019" name="Int. J. Syst. Evol. Microbiol.">
        <title>The Global Catalogue of Microorganisms (GCM) 10K type strain sequencing project: providing services to taxonomists for standard genome sequencing and annotation.</title>
        <authorList>
            <consortium name="The Broad Institute Genomics Platform"/>
            <consortium name="The Broad Institute Genome Sequencing Center for Infectious Disease"/>
            <person name="Wu L."/>
            <person name="Ma J."/>
        </authorList>
    </citation>
    <scope>NUCLEOTIDE SEQUENCE [LARGE SCALE GENOMIC DNA]</scope>
    <source>
        <strain evidence="6">KCTC 42423</strain>
    </source>
</reference>
<sequence>MSVGVKIIKEGLRTTIQDKGRIGYAEFGIPKAGAMDQTSFLLANLLLNNKENDAVLEWVGIPPVLLFEVRTVICVTGGECEVLLDAKKMPMNVPFEVFEGSKLSFKNSKKGLYFFVGIKGGFKTESILNSRSFFMNITATSVLKKGDEIGCEKHLGLSTKNTKVSAPFYKRNFSVIEVFPGPEWEQLTKEQKQFLLETTFTISNVINRMAIQLIETVHNNLKSMLTSPVLPGTIQLTPAGKLIVLMRDCQTTGGYPRILQLTEMGIDVLAQKHPQSTFRFVLKNY</sequence>
<dbReference type="InterPro" id="IPR052708">
    <property type="entry name" value="PxpC"/>
</dbReference>
<feature type="domain" description="Carboxyltransferase" evidence="4">
    <location>
        <begin position="26"/>
        <end position="285"/>
    </location>
</feature>
<evidence type="ECO:0000256" key="3">
    <source>
        <dbReference type="ARBA" id="ARBA00022840"/>
    </source>
</evidence>
<evidence type="ECO:0000313" key="5">
    <source>
        <dbReference type="EMBL" id="MFD2593438.1"/>
    </source>
</evidence>
<dbReference type="SMART" id="SM00797">
    <property type="entry name" value="AHS2"/>
    <property type="match status" value="1"/>
</dbReference>
<name>A0ABW5NGS2_9FLAO</name>
<evidence type="ECO:0000313" key="6">
    <source>
        <dbReference type="Proteomes" id="UP001597459"/>
    </source>
</evidence>
<evidence type="ECO:0000256" key="2">
    <source>
        <dbReference type="ARBA" id="ARBA00022801"/>
    </source>
</evidence>